<evidence type="ECO:0000256" key="1">
    <source>
        <dbReference type="SAM" id="MobiDB-lite"/>
    </source>
</evidence>
<organism evidence="2">
    <name type="scientific">marine sediment metagenome</name>
    <dbReference type="NCBI Taxonomy" id="412755"/>
    <lineage>
        <taxon>unclassified sequences</taxon>
        <taxon>metagenomes</taxon>
        <taxon>ecological metagenomes</taxon>
    </lineage>
</organism>
<comment type="caution">
    <text evidence="2">The sequence shown here is derived from an EMBL/GenBank/DDBJ whole genome shotgun (WGS) entry which is preliminary data.</text>
</comment>
<protein>
    <submittedName>
        <fullName evidence="2">Uncharacterized protein</fullName>
    </submittedName>
</protein>
<reference evidence="2" key="1">
    <citation type="journal article" date="2015" name="Nature">
        <title>Complex archaea that bridge the gap between prokaryotes and eukaryotes.</title>
        <authorList>
            <person name="Spang A."/>
            <person name="Saw J.H."/>
            <person name="Jorgensen S.L."/>
            <person name="Zaremba-Niedzwiedzka K."/>
            <person name="Martijn J."/>
            <person name="Lind A.E."/>
            <person name="van Eijk R."/>
            <person name="Schleper C."/>
            <person name="Guy L."/>
            <person name="Ettema T.J."/>
        </authorList>
    </citation>
    <scope>NUCLEOTIDE SEQUENCE</scope>
</reference>
<dbReference type="AlphaFoldDB" id="A0A0F9PE42"/>
<accession>A0A0F9PE42</accession>
<proteinExistence type="predicted"/>
<dbReference type="EMBL" id="LAZR01006507">
    <property type="protein sequence ID" value="KKM91637.1"/>
    <property type="molecule type" value="Genomic_DNA"/>
</dbReference>
<dbReference type="Pfam" id="PF17420">
    <property type="entry name" value="GP17"/>
    <property type="match status" value="1"/>
</dbReference>
<evidence type="ECO:0000313" key="2">
    <source>
        <dbReference type="EMBL" id="KKM91637.1"/>
    </source>
</evidence>
<dbReference type="InterPro" id="IPR020285">
    <property type="entry name" value="Gp17"/>
</dbReference>
<sequence length="93" mass="10692">MANLNYEEARVWWIPQVPMKPFYVSVGTTEEAVKILDTLAKYDLFQLANNIKPDYSNAGGLQVKVDGEWEEWEDEEGNDIDHVYLPGEEANNE</sequence>
<name>A0A0F9PE42_9ZZZZ</name>
<gene>
    <name evidence="2" type="ORF">LCGC14_1226460</name>
</gene>
<feature type="region of interest" description="Disordered" evidence="1">
    <location>
        <begin position="74"/>
        <end position="93"/>
    </location>
</feature>